<feature type="domain" description="Redoxin" evidence="5">
    <location>
        <begin position="41"/>
        <end position="143"/>
    </location>
</feature>
<dbReference type="EMBL" id="JBBJCI010000123">
    <property type="protein sequence ID" value="KAK7247946.1"/>
    <property type="molecule type" value="Genomic_DNA"/>
</dbReference>
<evidence type="ECO:0000256" key="1">
    <source>
        <dbReference type="ARBA" id="ARBA00010505"/>
    </source>
</evidence>
<keyword evidence="7" id="KW-1185">Reference proteome</keyword>
<evidence type="ECO:0000256" key="3">
    <source>
        <dbReference type="ARBA" id="ARBA00022862"/>
    </source>
</evidence>
<evidence type="ECO:0000256" key="4">
    <source>
        <dbReference type="ARBA" id="ARBA00023002"/>
    </source>
</evidence>
<accession>A0ABR1G3N8</accession>
<name>A0ABR1G3N8_AURAN</name>
<dbReference type="Gene3D" id="3.40.30.10">
    <property type="entry name" value="Glutaredoxin"/>
    <property type="match status" value="1"/>
</dbReference>
<evidence type="ECO:0000313" key="6">
    <source>
        <dbReference type="EMBL" id="KAK7247946.1"/>
    </source>
</evidence>
<protein>
    <submittedName>
        <fullName evidence="6">Peroxiredoxin</fullName>
    </submittedName>
</protein>
<keyword evidence="3" id="KW-0049">Antioxidant</keyword>
<gene>
    <name evidence="6" type="ORF">SO694_00085130</name>
</gene>
<keyword evidence="4" id="KW-0560">Oxidoreductase</keyword>
<comment type="similarity">
    <text evidence="1">Belongs to the peroxiredoxin family. Prx5 subfamily.</text>
</comment>
<dbReference type="SUPFAM" id="SSF52833">
    <property type="entry name" value="Thioredoxin-like"/>
    <property type="match status" value="1"/>
</dbReference>
<dbReference type="InterPro" id="IPR037944">
    <property type="entry name" value="PRX5-like"/>
</dbReference>
<evidence type="ECO:0000259" key="5">
    <source>
        <dbReference type="Pfam" id="PF08534"/>
    </source>
</evidence>
<dbReference type="InterPro" id="IPR036249">
    <property type="entry name" value="Thioredoxin-like_sf"/>
</dbReference>
<dbReference type="PANTHER" id="PTHR10430:SF16">
    <property type="entry name" value="PEROXIREDOXIN-5, MITOCHONDRIAL"/>
    <property type="match status" value="1"/>
</dbReference>
<evidence type="ECO:0000256" key="2">
    <source>
        <dbReference type="ARBA" id="ARBA00022559"/>
    </source>
</evidence>
<keyword evidence="2" id="KW-0575">Peroxidase</keyword>
<proteinExistence type="inferred from homology"/>
<reference evidence="6 7" key="1">
    <citation type="submission" date="2024-03" db="EMBL/GenBank/DDBJ databases">
        <title>Aureococcus anophagefferens CCMP1851 and Kratosvirus quantuckense: Draft genome of a second virus-susceptible host strain in the model system.</title>
        <authorList>
            <person name="Chase E."/>
            <person name="Truchon A.R."/>
            <person name="Schepens W."/>
            <person name="Wilhelm S.W."/>
        </authorList>
    </citation>
    <scope>NUCLEOTIDE SEQUENCE [LARGE SCALE GENOMIC DNA]</scope>
    <source>
        <strain evidence="6 7">CCMP1851</strain>
    </source>
</reference>
<dbReference type="Pfam" id="PF08534">
    <property type="entry name" value="Redoxin"/>
    <property type="match status" value="1"/>
</dbReference>
<organism evidence="6 7">
    <name type="scientific">Aureococcus anophagefferens</name>
    <name type="common">Harmful bloom alga</name>
    <dbReference type="NCBI Taxonomy" id="44056"/>
    <lineage>
        <taxon>Eukaryota</taxon>
        <taxon>Sar</taxon>
        <taxon>Stramenopiles</taxon>
        <taxon>Ochrophyta</taxon>
        <taxon>Pelagophyceae</taxon>
        <taxon>Pelagomonadales</taxon>
        <taxon>Pelagomonadaceae</taxon>
        <taxon>Aureococcus</taxon>
    </lineage>
</organism>
<sequence length="178" mass="18747">MSAMAATQLKAGDTVPAGVTLDLGFPPSKIDLAEHVKGKKIPGYLAAQDALKAQGIDEIVVYCVNDGAVMTAWRKDQGCGEEAVGGSLLKFYGDPTGAFTRACGLVLDHPGPTYKGLLMRTRRHAAYVVDGVVRAVEVSEKPDDPAGDDFPESSCVESMFKHIAPGVALDVKLPEADC</sequence>
<dbReference type="InterPro" id="IPR013740">
    <property type="entry name" value="Redoxin"/>
</dbReference>
<evidence type="ECO:0000313" key="7">
    <source>
        <dbReference type="Proteomes" id="UP001363151"/>
    </source>
</evidence>
<dbReference type="PANTHER" id="PTHR10430">
    <property type="entry name" value="PEROXIREDOXIN"/>
    <property type="match status" value="1"/>
</dbReference>
<dbReference type="Proteomes" id="UP001363151">
    <property type="component" value="Unassembled WGS sequence"/>
</dbReference>
<comment type="caution">
    <text evidence="6">The sequence shown here is derived from an EMBL/GenBank/DDBJ whole genome shotgun (WGS) entry which is preliminary data.</text>
</comment>